<keyword evidence="3" id="KW-0378">Hydrolase</keyword>
<evidence type="ECO:0000256" key="3">
    <source>
        <dbReference type="ARBA" id="ARBA00022801"/>
    </source>
</evidence>
<dbReference type="Proteomes" id="UP000823201">
    <property type="component" value="Unassembled WGS sequence"/>
</dbReference>
<keyword evidence="2" id="KW-0479">Metal-binding</keyword>
<evidence type="ECO:0000259" key="5">
    <source>
        <dbReference type="SMART" id="SM00849"/>
    </source>
</evidence>
<dbReference type="InterPro" id="IPR001279">
    <property type="entry name" value="Metallo-B-lactamas"/>
</dbReference>
<organism evidence="6 7">
    <name type="scientific">Sporolactobacillus spathodeae</name>
    <dbReference type="NCBI Taxonomy" id="1465502"/>
    <lineage>
        <taxon>Bacteria</taxon>
        <taxon>Bacillati</taxon>
        <taxon>Bacillota</taxon>
        <taxon>Bacilli</taxon>
        <taxon>Bacillales</taxon>
        <taxon>Sporolactobacillaceae</taxon>
        <taxon>Sporolactobacillus</taxon>
    </lineage>
</organism>
<evidence type="ECO:0000256" key="1">
    <source>
        <dbReference type="ARBA" id="ARBA00001947"/>
    </source>
</evidence>
<protein>
    <submittedName>
        <fullName evidence="6">Glyoxylase-like metal-dependent hydrolase (Beta-lactamase superfamily II)</fullName>
    </submittedName>
</protein>
<keyword evidence="7" id="KW-1185">Reference proteome</keyword>
<dbReference type="RefSeq" id="WP_205005654.1">
    <property type="nucleotide sequence ID" value="NZ_CBCRXA010000004.1"/>
</dbReference>
<dbReference type="SMART" id="SM00849">
    <property type="entry name" value="Lactamase_B"/>
    <property type="match status" value="1"/>
</dbReference>
<dbReference type="SUPFAM" id="SSF56281">
    <property type="entry name" value="Metallo-hydrolase/oxidoreductase"/>
    <property type="match status" value="1"/>
</dbReference>
<dbReference type="EMBL" id="JAFBEV010000005">
    <property type="protein sequence ID" value="MBM7657305.1"/>
    <property type="molecule type" value="Genomic_DNA"/>
</dbReference>
<comment type="cofactor">
    <cofactor evidence="1">
        <name>Zn(2+)</name>
        <dbReference type="ChEBI" id="CHEBI:29105"/>
    </cofactor>
</comment>
<dbReference type="InterPro" id="IPR051453">
    <property type="entry name" value="MBL_Glyoxalase_II"/>
</dbReference>
<evidence type="ECO:0000256" key="4">
    <source>
        <dbReference type="ARBA" id="ARBA00022833"/>
    </source>
</evidence>
<keyword evidence="4" id="KW-0862">Zinc</keyword>
<reference evidence="6 7" key="1">
    <citation type="submission" date="2021-01" db="EMBL/GenBank/DDBJ databases">
        <title>Genomic Encyclopedia of Type Strains, Phase IV (KMG-IV): sequencing the most valuable type-strain genomes for metagenomic binning, comparative biology and taxonomic classification.</title>
        <authorList>
            <person name="Goeker M."/>
        </authorList>
    </citation>
    <scope>NUCLEOTIDE SEQUENCE [LARGE SCALE GENOMIC DNA]</scope>
    <source>
        <strain evidence="6 7">DSM 100968</strain>
    </source>
</reference>
<dbReference type="PANTHER" id="PTHR46233">
    <property type="entry name" value="HYDROXYACYLGLUTATHIONE HYDROLASE GLOC"/>
    <property type="match status" value="1"/>
</dbReference>
<accession>A0ABS2Q7M8</accession>
<dbReference type="CDD" id="cd06262">
    <property type="entry name" value="metallo-hydrolase-like_MBL-fold"/>
    <property type="match status" value="1"/>
</dbReference>
<name>A0ABS2Q7M8_9BACL</name>
<dbReference type="PANTHER" id="PTHR46233:SF3">
    <property type="entry name" value="HYDROXYACYLGLUTATHIONE HYDROLASE GLOC"/>
    <property type="match status" value="1"/>
</dbReference>
<evidence type="ECO:0000313" key="6">
    <source>
        <dbReference type="EMBL" id="MBM7657305.1"/>
    </source>
</evidence>
<evidence type="ECO:0000313" key="7">
    <source>
        <dbReference type="Proteomes" id="UP000823201"/>
    </source>
</evidence>
<comment type="caution">
    <text evidence="6">The sequence shown here is derived from an EMBL/GenBank/DDBJ whole genome shotgun (WGS) entry which is preliminary data.</text>
</comment>
<evidence type="ECO:0000256" key="2">
    <source>
        <dbReference type="ARBA" id="ARBA00022723"/>
    </source>
</evidence>
<proteinExistence type="predicted"/>
<feature type="domain" description="Metallo-beta-lactamase" evidence="5">
    <location>
        <begin position="12"/>
        <end position="193"/>
    </location>
</feature>
<gene>
    <name evidence="6" type="ORF">JOC27_000748</name>
</gene>
<dbReference type="InterPro" id="IPR036866">
    <property type="entry name" value="RibonucZ/Hydroxyglut_hydro"/>
</dbReference>
<sequence length="212" mass="23659">MKWLVRRVGPLHENCYLIWEEQTHQALIIDPGEAFEVIQRAVNEQAITPIALLLTHAHFDHIGALEKSRNHWNIPVYLHEREADWLSNPKKNGSSFFSFVADIKAHPADKLLSAPQTLTLGPFHIHVFETPGHSPGGVSYYFADEKVVFSGDTLFKGNIGRSDSYGGDTEVLLDSIEKNLMTLDRETIVCPGHGQMTTIGEEAENNPYIVGG</sequence>
<dbReference type="Gene3D" id="3.60.15.10">
    <property type="entry name" value="Ribonuclease Z/Hydroxyacylglutathione hydrolase-like"/>
    <property type="match status" value="1"/>
</dbReference>
<dbReference type="Pfam" id="PF00753">
    <property type="entry name" value="Lactamase_B"/>
    <property type="match status" value="1"/>
</dbReference>